<evidence type="ECO:0000256" key="6">
    <source>
        <dbReference type="ARBA" id="ARBA00023136"/>
    </source>
</evidence>
<evidence type="ECO:0000256" key="5">
    <source>
        <dbReference type="ARBA" id="ARBA00022989"/>
    </source>
</evidence>
<dbReference type="GO" id="GO:0006814">
    <property type="term" value="P:sodium ion transport"/>
    <property type="evidence" value="ECO:0007669"/>
    <property type="project" value="InterPro"/>
</dbReference>
<comment type="function">
    <text evidence="7">This is the non-catalytic component of the active enzyme, which catalyzes the hydrolysis of ATP coupled with the exchange of Na(+) and K(+) ions across the plasma membrane.</text>
</comment>
<comment type="similarity">
    <text evidence="2 7">Belongs to the X(+)/potassium ATPases subunit beta family.</text>
</comment>
<feature type="region of interest" description="Disordered" evidence="8">
    <location>
        <begin position="334"/>
        <end position="358"/>
    </location>
</feature>
<dbReference type="Pfam" id="PF00287">
    <property type="entry name" value="Na_K-ATPase"/>
    <property type="match status" value="1"/>
</dbReference>
<dbReference type="Gene3D" id="2.60.40.1660">
    <property type="entry name" value="Na, k-atpase alpha subunit"/>
    <property type="match status" value="1"/>
</dbReference>
<dbReference type="AlphaFoldDB" id="A0A6P8QXN1"/>
<dbReference type="GO" id="GO:0006813">
    <property type="term" value="P:potassium ion transport"/>
    <property type="evidence" value="ECO:0007669"/>
    <property type="project" value="InterPro"/>
</dbReference>
<evidence type="ECO:0000313" key="9">
    <source>
        <dbReference type="Proteomes" id="UP000515159"/>
    </source>
</evidence>
<gene>
    <name evidence="10" type="primary">ATP1B4</name>
</gene>
<sequence>MQPVRPPRKAKSAMENNSTSAVAIDHQANDLYKPGKNDEERREESDEESEEGKQGVTKKTWAERKQEIKTFIWNPEKGEFMGRTAQSWGLILLFYLFFYAFLAGMFSFCMYVMLLTISPYAPTQRDRVTPPGVMIRPYTSGFHFTFNASEISTWSSYVESMHNFLEAYNDSVQAVKNVKCTPGSYFMQEGAVMEEKKACQFNRSLLENCSGIEDPTFGYSEGKPCLFLKMNRIIGYRPGLGIPVSVSCEVQKSDESDLKAVNFYPGNGTFDLMYFPFYGKLTHERCILDLPQWSSGIDHLESTTGTHSSHLDARGRSIGRSILPRVAARPPGKVWGSYKAQGKSKPTPKVIHDISTVK</sequence>
<feature type="compositionally biased region" description="Basic residues" evidence="8">
    <location>
        <begin position="1"/>
        <end position="11"/>
    </location>
</feature>
<dbReference type="PANTHER" id="PTHR11523:SF12">
    <property type="entry name" value="PROTEIN ATP1B4"/>
    <property type="match status" value="1"/>
</dbReference>
<dbReference type="GO" id="GO:0005637">
    <property type="term" value="C:nuclear inner membrane"/>
    <property type="evidence" value="ECO:0007669"/>
    <property type="project" value="TreeGrafter"/>
</dbReference>
<dbReference type="InParanoid" id="A0A6P8QXN1"/>
<dbReference type="FunCoup" id="A0A6P8QXN1">
    <property type="interactions" value="893"/>
</dbReference>
<evidence type="ECO:0000256" key="4">
    <source>
        <dbReference type="ARBA" id="ARBA00022968"/>
    </source>
</evidence>
<dbReference type="RefSeq" id="XP_033800540.1">
    <property type="nucleotide sequence ID" value="XM_033944649.1"/>
</dbReference>
<evidence type="ECO:0000256" key="3">
    <source>
        <dbReference type="ARBA" id="ARBA00022692"/>
    </source>
</evidence>
<keyword evidence="3 7" id="KW-0812">Transmembrane</keyword>
<keyword evidence="7" id="KW-0813">Transport</keyword>
<dbReference type="Proteomes" id="UP000515159">
    <property type="component" value="Chromosome 5"/>
</dbReference>
<dbReference type="GeneID" id="117360616"/>
<name>A0A6P8QXN1_GEOSA</name>
<keyword evidence="4" id="KW-0735">Signal-anchor</keyword>
<dbReference type="NCBIfam" id="TIGR01107">
    <property type="entry name" value="Na_K_ATPase_bet"/>
    <property type="match status" value="1"/>
</dbReference>
<dbReference type="KEGG" id="gsh:117360616"/>
<feature type="transmembrane region" description="Helical" evidence="7">
    <location>
        <begin position="90"/>
        <end position="114"/>
    </location>
</feature>
<dbReference type="PROSITE" id="PS00391">
    <property type="entry name" value="ATPASE_NA_K_BETA_2"/>
    <property type="match status" value="1"/>
</dbReference>
<dbReference type="InterPro" id="IPR000402">
    <property type="entry name" value="Na/K_ATPase_sub_beta"/>
</dbReference>
<dbReference type="PANTHER" id="PTHR11523">
    <property type="entry name" value="SODIUM/POTASSIUM-DEPENDENT ATPASE BETA SUBUNIT"/>
    <property type="match status" value="1"/>
</dbReference>
<keyword evidence="5 7" id="KW-1133">Transmembrane helix</keyword>
<protein>
    <recommendedName>
        <fullName evidence="7">Sodium/potassium-transporting ATPase subunit beta</fullName>
    </recommendedName>
</protein>
<evidence type="ECO:0000256" key="2">
    <source>
        <dbReference type="ARBA" id="ARBA00005876"/>
    </source>
</evidence>
<evidence type="ECO:0000256" key="1">
    <source>
        <dbReference type="ARBA" id="ARBA00004606"/>
    </source>
</evidence>
<accession>A0A6P8QXN1</accession>
<evidence type="ECO:0000256" key="8">
    <source>
        <dbReference type="SAM" id="MobiDB-lite"/>
    </source>
</evidence>
<keyword evidence="6 7" id="KW-0472">Membrane</keyword>
<dbReference type="InterPro" id="IPR038702">
    <property type="entry name" value="Na/K_ATPase_sub_beta_sf"/>
</dbReference>
<dbReference type="OrthoDB" id="5912413at2759"/>
<organism evidence="9 10">
    <name type="scientific">Geotrypetes seraphini</name>
    <name type="common">Gaboon caecilian</name>
    <name type="synonym">Caecilia seraphini</name>
    <dbReference type="NCBI Taxonomy" id="260995"/>
    <lineage>
        <taxon>Eukaryota</taxon>
        <taxon>Metazoa</taxon>
        <taxon>Chordata</taxon>
        <taxon>Craniata</taxon>
        <taxon>Vertebrata</taxon>
        <taxon>Euteleostomi</taxon>
        <taxon>Amphibia</taxon>
        <taxon>Gymnophiona</taxon>
        <taxon>Geotrypetes</taxon>
    </lineage>
</organism>
<dbReference type="GO" id="GO:0005890">
    <property type="term" value="C:sodium:potassium-exchanging ATPase complex"/>
    <property type="evidence" value="ECO:0007669"/>
    <property type="project" value="InterPro"/>
</dbReference>
<evidence type="ECO:0000256" key="7">
    <source>
        <dbReference type="RuleBase" id="RU362099"/>
    </source>
</evidence>
<feature type="compositionally biased region" description="Basic and acidic residues" evidence="8">
    <location>
        <begin position="33"/>
        <end position="44"/>
    </location>
</feature>
<keyword evidence="7" id="KW-0406">Ion transport</keyword>
<evidence type="ECO:0000313" key="10">
    <source>
        <dbReference type="RefSeq" id="XP_033800540.1"/>
    </source>
</evidence>
<dbReference type="GO" id="GO:0006355">
    <property type="term" value="P:regulation of DNA-templated transcription"/>
    <property type="evidence" value="ECO:0007669"/>
    <property type="project" value="TreeGrafter"/>
</dbReference>
<dbReference type="CTD" id="23439"/>
<dbReference type="Gene3D" id="1.20.5.170">
    <property type="match status" value="1"/>
</dbReference>
<comment type="subcellular location">
    <subcellularLocation>
        <location evidence="1">Membrane</location>
        <topology evidence="1">Single-pass type II membrane protein</topology>
    </subcellularLocation>
</comment>
<keyword evidence="9" id="KW-1185">Reference proteome</keyword>
<proteinExistence type="inferred from homology"/>
<reference evidence="10" key="1">
    <citation type="submission" date="2025-08" db="UniProtKB">
        <authorList>
            <consortium name="RefSeq"/>
        </authorList>
    </citation>
    <scope>IDENTIFICATION</scope>
</reference>
<feature type="region of interest" description="Disordered" evidence="8">
    <location>
        <begin position="1"/>
        <end position="60"/>
    </location>
</feature>